<dbReference type="Pfam" id="PF20130">
    <property type="entry name" value="DUF6520"/>
    <property type="match status" value="1"/>
</dbReference>
<keyword evidence="1" id="KW-0732">Signal</keyword>
<evidence type="ECO:0000313" key="3">
    <source>
        <dbReference type="Proteomes" id="UP000433945"/>
    </source>
</evidence>
<comment type="caution">
    <text evidence="2">The sequence shown here is derived from an EMBL/GenBank/DDBJ whole genome shotgun (WGS) entry which is preliminary data.</text>
</comment>
<dbReference type="OrthoDB" id="1361249at2"/>
<dbReference type="AlphaFoldDB" id="A0A6N8HG03"/>
<evidence type="ECO:0008006" key="4">
    <source>
        <dbReference type="Google" id="ProtNLM"/>
    </source>
</evidence>
<evidence type="ECO:0000256" key="1">
    <source>
        <dbReference type="SAM" id="SignalP"/>
    </source>
</evidence>
<evidence type="ECO:0000313" key="2">
    <source>
        <dbReference type="EMBL" id="MUV04611.1"/>
    </source>
</evidence>
<name>A0A6N8HG03_9FLAO</name>
<keyword evidence="3" id="KW-1185">Reference proteome</keyword>
<gene>
    <name evidence="2" type="ORF">GN157_12915</name>
</gene>
<feature type="chain" id="PRO_5026995852" description="Secreted protein" evidence="1">
    <location>
        <begin position="21"/>
        <end position="86"/>
    </location>
</feature>
<reference evidence="2 3" key="1">
    <citation type="submission" date="2019-12" db="EMBL/GenBank/DDBJ databases">
        <authorList>
            <person name="Sun J.-Q."/>
        </authorList>
    </citation>
    <scope>NUCLEOTIDE SEQUENCE [LARGE SCALE GENOMIC DNA]</scope>
    <source>
        <strain evidence="2 3">JCM 17928</strain>
    </source>
</reference>
<dbReference type="RefSeq" id="WP_157483896.1">
    <property type="nucleotide sequence ID" value="NZ_WOWP01000053.1"/>
</dbReference>
<organism evidence="2 3">
    <name type="scientific">Flavobacterium rakeshii</name>
    <dbReference type="NCBI Taxonomy" id="1038845"/>
    <lineage>
        <taxon>Bacteria</taxon>
        <taxon>Pseudomonadati</taxon>
        <taxon>Bacteroidota</taxon>
        <taxon>Flavobacteriia</taxon>
        <taxon>Flavobacteriales</taxon>
        <taxon>Flavobacteriaceae</taxon>
        <taxon>Flavobacterium</taxon>
    </lineage>
</organism>
<accession>A0A6N8HG03</accession>
<protein>
    <recommendedName>
        <fullName evidence="4">Secreted protein</fullName>
    </recommendedName>
</protein>
<dbReference type="EMBL" id="WOWP01000053">
    <property type="protein sequence ID" value="MUV04611.1"/>
    <property type="molecule type" value="Genomic_DNA"/>
</dbReference>
<dbReference type="Proteomes" id="UP000433945">
    <property type="component" value="Unassembled WGS sequence"/>
</dbReference>
<proteinExistence type="predicted"/>
<dbReference type="InterPro" id="IPR045391">
    <property type="entry name" value="DUF6520"/>
</dbReference>
<sequence length="86" mass="9229">MKKFVMPLATFALAIGGAFLTTSMGKAPENISVVQGYIHTGNPLQPCELSIECETTSGDFCTVGADNTRVWGMDGNQCPVELFKIQ</sequence>
<feature type="signal peptide" evidence="1">
    <location>
        <begin position="1"/>
        <end position="20"/>
    </location>
</feature>